<proteinExistence type="predicted"/>
<reference evidence="3 4" key="1">
    <citation type="submission" date="2020-07" db="EMBL/GenBank/DDBJ databases">
        <title>Sequencing the genomes of 1000 actinobacteria strains.</title>
        <authorList>
            <person name="Klenk H.-P."/>
        </authorList>
    </citation>
    <scope>NUCLEOTIDE SEQUENCE [LARGE SCALE GENOMIC DNA]</scope>
    <source>
        <strain evidence="3 4">DSM 15475</strain>
    </source>
</reference>
<sequence>MTRHRDDDPSAIFSRRGSSRPVSGSGPGPRDWSVDEDSLDEIDDFRPPNPKSPLAGAKPAVVLGVVLAVGGLLALLLLTWLPMTIPSWAAPALIGVTLVGLVTLFLQMPRSRTGSGDGAQV</sequence>
<dbReference type="EMBL" id="JACCFY010000001">
    <property type="protein sequence ID" value="NYJ79239.1"/>
    <property type="molecule type" value="Genomic_DNA"/>
</dbReference>
<name>A0A7Z0GPD0_9MICC</name>
<evidence type="ECO:0000313" key="4">
    <source>
        <dbReference type="Proteomes" id="UP000535437"/>
    </source>
</evidence>
<keyword evidence="4" id="KW-1185">Reference proteome</keyword>
<keyword evidence="2" id="KW-1133">Transmembrane helix</keyword>
<gene>
    <name evidence="3" type="ORF">HNR09_002650</name>
</gene>
<feature type="region of interest" description="Disordered" evidence="1">
    <location>
        <begin position="1"/>
        <end position="56"/>
    </location>
</feature>
<dbReference type="AlphaFoldDB" id="A0A7Z0GPD0"/>
<feature type="transmembrane region" description="Helical" evidence="2">
    <location>
        <begin position="88"/>
        <end position="106"/>
    </location>
</feature>
<feature type="compositionally biased region" description="Low complexity" evidence="1">
    <location>
        <begin position="14"/>
        <end position="30"/>
    </location>
</feature>
<dbReference type="RefSeq" id="WP_179542486.1">
    <property type="nucleotide sequence ID" value="NZ_BAAALL010000001.1"/>
</dbReference>
<keyword evidence="2" id="KW-0812">Transmembrane</keyword>
<evidence type="ECO:0000313" key="3">
    <source>
        <dbReference type="EMBL" id="NYJ79239.1"/>
    </source>
</evidence>
<feature type="transmembrane region" description="Helical" evidence="2">
    <location>
        <begin position="60"/>
        <end position="82"/>
    </location>
</feature>
<protein>
    <submittedName>
        <fullName evidence="3">Uncharacterized protein</fullName>
    </submittedName>
</protein>
<comment type="caution">
    <text evidence="3">The sequence shown here is derived from an EMBL/GenBank/DDBJ whole genome shotgun (WGS) entry which is preliminary data.</text>
</comment>
<dbReference type="Proteomes" id="UP000535437">
    <property type="component" value="Unassembled WGS sequence"/>
</dbReference>
<organism evidence="3 4">
    <name type="scientific">Nesterenkonia xinjiangensis</name>
    <dbReference type="NCBI Taxonomy" id="225327"/>
    <lineage>
        <taxon>Bacteria</taxon>
        <taxon>Bacillati</taxon>
        <taxon>Actinomycetota</taxon>
        <taxon>Actinomycetes</taxon>
        <taxon>Micrococcales</taxon>
        <taxon>Micrococcaceae</taxon>
        <taxon>Nesterenkonia</taxon>
    </lineage>
</organism>
<keyword evidence="2" id="KW-0472">Membrane</keyword>
<evidence type="ECO:0000256" key="1">
    <source>
        <dbReference type="SAM" id="MobiDB-lite"/>
    </source>
</evidence>
<feature type="compositionally biased region" description="Acidic residues" evidence="1">
    <location>
        <begin position="34"/>
        <end position="43"/>
    </location>
</feature>
<evidence type="ECO:0000256" key="2">
    <source>
        <dbReference type="SAM" id="Phobius"/>
    </source>
</evidence>
<accession>A0A7Z0GPD0</accession>